<dbReference type="EC" id="3.5.4.9" evidence="2"/>
<dbReference type="InterPro" id="IPR007044">
    <property type="entry name" value="Cyclodeamin/CycHdrlase"/>
</dbReference>
<dbReference type="Proteomes" id="UP000239471">
    <property type="component" value="Unassembled WGS sequence"/>
</dbReference>
<keyword evidence="2" id="KW-0378">Hydrolase</keyword>
<gene>
    <name evidence="2" type="primary">fchA</name>
    <name evidence="2" type="ORF">CLVI_13600</name>
</gene>
<name>A0A2T0BGF8_9CLOT</name>
<sequence length="214" mass="24267">MHFKDYKIEEFVEDLSSKSSSPGGGSVAGLVSALAGSLNSMVYSLTVNKKAFEALDEDSRKLVLEFKKEASEFTNKSLELMEKDRKYFNELMDCYKLQKNTEEEKYSRDKAIAEGTLRAMNPPLELAEEAYKFYDNIEIAIKYGNKMLISDAGCAAILIYAAIECAIINVKVNLNYLRDKSFSKKVEYIIIKLEANSLKKRDSIMNIVNKTIYP</sequence>
<accession>A0A2T0BGF8</accession>
<comment type="caution">
    <text evidence="2">The sequence shown here is derived from an EMBL/GenBank/DDBJ whole genome shotgun (WGS) entry which is preliminary data.</text>
</comment>
<dbReference type="SUPFAM" id="SSF101262">
    <property type="entry name" value="Methenyltetrahydrofolate cyclohydrolase-like"/>
    <property type="match status" value="1"/>
</dbReference>
<dbReference type="GO" id="GO:0004477">
    <property type="term" value="F:methenyltetrahydrofolate cyclohydrolase activity"/>
    <property type="evidence" value="ECO:0007669"/>
    <property type="project" value="UniProtKB-EC"/>
</dbReference>
<organism evidence="2 3">
    <name type="scientific">Clostridium vincentii</name>
    <dbReference type="NCBI Taxonomy" id="52704"/>
    <lineage>
        <taxon>Bacteria</taxon>
        <taxon>Bacillati</taxon>
        <taxon>Bacillota</taxon>
        <taxon>Clostridia</taxon>
        <taxon>Eubacteriales</taxon>
        <taxon>Clostridiaceae</taxon>
        <taxon>Clostridium</taxon>
    </lineage>
</organism>
<evidence type="ECO:0000313" key="2">
    <source>
        <dbReference type="EMBL" id="PRR82917.1"/>
    </source>
</evidence>
<feature type="domain" description="Cyclodeaminase/cyclohydrolase" evidence="1">
    <location>
        <begin position="8"/>
        <end position="187"/>
    </location>
</feature>
<protein>
    <submittedName>
        <fullName evidence="2">Methenyltetrahydrofolate cyclohydrolase</fullName>
        <ecNumber evidence="2">3.5.4.9</ecNumber>
    </submittedName>
</protein>
<dbReference type="Gene3D" id="1.20.120.680">
    <property type="entry name" value="Formiminotetrahydrofolate cyclodeaminase monomer, up-and-down helical bundle"/>
    <property type="match status" value="1"/>
</dbReference>
<evidence type="ECO:0000259" key="1">
    <source>
        <dbReference type="Pfam" id="PF04961"/>
    </source>
</evidence>
<dbReference type="EMBL" id="PVXQ01000011">
    <property type="protein sequence ID" value="PRR82917.1"/>
    <property type="molecule type" value="Genomic_DNA"/>
</dbReference>
<proteinExistence type="predicted"/>
<dbReference type="AlphaFoldDB" id="A0A2T0BGF8"/>
<dbReference type="Pfam" id="PF04961">
    <property type="entry name" value="FTCD_C"/>
    <property type="match status" value="1"/>
</dbReference>
<evidence type="ECO:0000313" key="3">
    <source>
        <dbReference type="Proteomes" id="UP000239471"/>
    </source>
</evidence>
<dbReference type="InterPro" id="IPR036178">
    <property type="entry name" value="Formintransfe-cycloase-like_sf"/>
</dbReference>
<dbReference type="OrthoDB" id="7959174at2"/>
<keyword evidence="3" id="KW-1185">Reference proteome</keyword>
<dbReference type="RefSeq" id="WP_106059354.1">
    <property type="nucleotide sequence ID" value="NZ_PVXQ01000011.1"/>
</dbReference>
<reference evidence="2 3" key="1">
    <citation type="submission" date="2018-03" db="EMBL/GenBank/DDBJ databases">
        <title>Genome sequence of Clostridium vincentii DSM 10228.</title>
        <authorList>
            <person name="Poehlein A."/>
            <person name="Daniel R."/>
        </authorList>
    </citation>
    <scope>NUCLEOTIDE SEQUENCE [LARGE SCALE GENOMIC DNA]</scope>
    <source>
        <strain evidence="2 3">DSM 10228</strain>
    </source>
</reference>